<dbReference type="STRING" id="1150600.ADIARSV_4011"/>
<keyword evidence="3" id="KW-1185">Reference proteome</keyword>
<protein>
    <submittedName>
        <fullName evidence="2">Uncharacterized protein</fullName>
    </submittedName>
</protein>
<accession>R9GMG4</accession>
<keyword evidence="1" id="KW-1133">Transmembrane helix</keyword>
<reference evidence="2 3" key="1">
    <citation type="journal article" date="2013" name="Genome Announc.">
        <title>Draft Genome Sequence of Arcticibacter svalbardensis Strain MN12-7T, a Member of the Family Sphingobacteriaceae Isolated from an Arctic Soil Sample.</title>
        <authorList>
            <person name="Shivaji S."/>
            <person name="Ara S."/>
            <person name="Prasad S."/>
            <person name="Manasa B.P."/>
            <person name="Begum Z."/>
            <person name="Singh A."/>
            <person name="Kumar Pinnaka A."/>
        </authorList>
    </citation>
    <scope>NUCLEOTIDE SEQUENCE [LARGE SCALE GENOMIC DNA]</scope>
    <source>
        <strain evidence="2 3">MN12-7</strain>
    </source>
</reference>
<comment type="caution">
    <text evidence="2">The sequence shown here is derived from an EMBL/GenBank/DDBJ whole genome shotgun (WGS) entry which is preliminary data.</text>
</comment>
<sequence length="274" mass="30794">MKKLTQLNWIFISLAGFILFALFFYLVTLSKQKIELDTPVYFFLIILIDLLATGFLAGAMKSVATYQSNTPKGNLYLAGPVVVFCIILYVGYQYRPQEKKQPLSLSVKIATPDDTNEITNGSVSIIVDLFQQTRNINEQGIAFFTGINNEYQGRMIDLSLHIPGYHLPQKQRYLLSDSSTHTNLSIQLIKNVEQTSFQGRLFSLPDKIGISGAEIRFVGTSKVAKTDSLGNFSATLPIKPGTELRIIVLKGNKEVYNSLRNIYQNDFLTLTEME</sequence>
<evidence type="ECO:0000313" key="3">
    <source>
        <dbReference type="Proteomes" id="UP000014174"/>
    </source>
</evidence>
<name>R9GMG4_9SPHI</name>
<dbReference type="AlphaFoldDB" id="R9GMG4"/>
<feature type="transmembrane region" description="Helical" evidence="1">
    <location>
        <begin position="6"/>
        <end position="28"/>
    </location>
</feature>
<dbReference type="RefSeq" id="WP_016197231.1">
    <property type="nucleotide sequence ID" value="NZ_AQPN01000141.1"/>
</dbReference>
<gene>
    <name evidence="2" type="ORF">ADIARSV_4011</name>
</gene>
<proteinExistence type="predicted"/>
<keyword evidence="1" id="KW-0812">Transmembrane</keyword>
<dbReference type="OrthoDB" id="641844at2"/>
<evidence type="ECO:0000313" key="2">
    <source>
        <dbReference type="EMBL" id="EOR92923.1"/>
    </source>
</evidence>
<organism evidence="2 3">
    <name type="scientific">Arcticibacter svalbardensis MN12-7</name>
    <dbReference type="NCBI Taxonomy" id="1150600"/>
    <lineage>
        <taxon>Bacteria</taxon>
        <taxon>Pseudomonadati</taxon>
        <taxon>Bacteroidota</taxon>
        <taxon>Sphingobacteriia</taxon>
        <taxon>Sphingobacteriales</taxon>
        <taxon>Sphingobacteriaceae</taxon>
        <taxon>Arcticibacter</taxon>
    </lineage>
</organism>
<dbReference type="EMBL" id="AQPN01000141">
    <property type="protein sequence ID" value="EOR92923.1"/>
    <property type="molecule type" value="Genomic_DNA"/>
</dbReference>
<dbReference type="eggNOG" id="ENOG50334FX">
    <property type="taxonomic scope" value="Bacteria"/>
</dbReference>
<keyword evidence="1" id="KW-0472">Membrane</keyword>
<feature type="transmembrane region" description="Helical" evidence="1">
    <location>
        <begin position="40"/>
        <end position="60"/>
    </location>
</feature>
<evidence type="ECO:0000256" key="1">
    <source>
        <dbReference type="SAM" id="Phobius"/>
    </source>
</evidence>
<feature type="transmembrane region" description="Helical" evidence="1">
    <location>
        <begin position="75"/>
        <end position="92"/>
    </location>
</feature>
<dbReference type="Proteomes" id="UP000014174">
    <property type="component" value="Unassembled WGS sequence"/>
</dbReference>